<keyword evidence="4" id="KW-0121">Carboxypeptidase</keyword>
<dbReference type="PANTHER" id="PTHR30023">
    <property type="entry name" value="D-ALANYL-D-ALANINE CARBOXYPEPTIDASE"/>
    <property type="match status" value="1"/>
</dbReference>
<keyword evidence="5" id="KW-1185">Reference proteome</keyword>
<accession>A0A839VDZ4</accession>
<organism evidence="4 5">
    <name type="scientific">Halomonas cerina</name>
    <dbReference type="NCBI Taxonomy" id="447424"/>
    <lineage>
        <taxon>Bacteria</taxon>
        <taxon>Pseudomonadati</taxon>
        <taxon>Pseudomonadota</taxon>
        <taxon>Gammaproteobacteria</taxon>
        <taxon>Oceanospirillales</taxon>
        <taxon>Halomonadaceae</taxon>
        <taxon>Halomonas</taxon>
    </lineage>
</organism>
<feature type="chain" id="PRO_5032646377" evidence="3">
    <location>
        <begin position="21"/>
        <end position="478"/>
    </location>
</feature>
<dbReference type="Gene3D" id="3.50.80.20">
    <property type="entry name" value="D-Ala-D-Ala carboxypeptidase C, peptidase S13"/>
    <property type="match status" value="1"/>
</dbReference>
<dbReference type="GO" id="GO:0009002">
    <property type="term" value="F:serine-type D-Ala-D-Ala carboxypeptidase activity"/>
    <property type="evidence" value="ECO:0007669"/>
    <property type="project" value="UniProtKB-EC"/>
</dbReference>
<dbReference type="EC" id="3.4.16.4" evidence="4"/>
<dbReference type="PRINTS" id="PR00922">
    <property type="entry name" value="DADACBPTASE3"/>
</dbReference>
<comment type="caution">
    <text evidence="4">The sequence shown here is derived from an EMBL/GenBank/DDBJ whole genome shotgun (WGS) entry which is preliminary data.</text>
</comment>
<dbReference type="NCBIfam" id="TIGR00666">
    <property type="entry name" value="PBP4"/>
    <property type="match status" value="1"/>
</dbReference>
<gene>
    <name evidence="4" type="ORF">FHR94_003593</name>
</gene>
<dbReference type="EC" id="3.4.21.-" evidence="4"/>
<evidence type="ECO:0000313" key="5">
    <source>
        <dbReference type="Proteomes" id="UP000547614"/>
    </source>
</evidence>
<name>A0A839VDZ4_9GAMM</name>
<dbReference type="EMBL" id="JACHXP010000025">
    <property type="protein sequence ID" value="MBB3192305.1"/>
    <property type="molecule type" value="Genomic_DNA"/>
</dbReference>
<keyword evidence="3" id="KW-0732">Signal</keyword>
<feature type="signal peptide" evidence="3">
    <location>
        <begin position="1"/>
        <end position="20"/>
    </location>
</feature>
<dbReference type="InterPro" id="IPR012338">
    <property type="entry name" value="Beta-lactam/transpept-like"/>
</dbReference>
<proteinExistence type="inferred from homology"/>
<keyword evidence="2 4" id="KW-0378">Hydrolase</keyword>
<dbReference type="Gene3D" id="3.40.710.10">
    <property type="entry name" value="DD-peptidase/beta-lactamase superfamily"/>
    <property type="match status" value="1"/>
</dbReference>
<dbReference type="GO" id="GO:0006508">
    <property type="term" value="P:proteolysis"/>
    <property type="evidence" value="ECO:0007669"/>
    <property type="project" value="InterPro"/>
</dbReference>
<dbReference type="PANTHER" id="PTHR30023:SF0">
    <property type="entry name" value="PENICILLIN-SENSITIVE CARBOXYPEPTIDASE A"/>
    <property type="match status" value="1"/>
</dbReference>
<dbReference type="InterPro" id="IPR000667">
    <property type="entry name" value="Peptidase_S13"/>
</dbReference>
<keyword evidence="4" id="KW-0645">Protease</keyword>
<dbReference type="Proteomes" id="UP000547614">
    <property type="component" value="Unassembled WGS sequence"/>
</dbReference>
<protein>
    <submittedName>
        <fullName evidence="4">D-alanyl-D-alanine carboxypeptidase/D-alanyl-D-alanine-endopeptidase (Penicillin-binding protein 4)</fullName>
        <ecNumber evidence="4">3.4.16.4</ecNumber>
        <ecNumber evidence="4">3.4.21.-</ecNumber>
    </submittedName>
</protein>
<evidence type="ECO:0000256" key="1">
    <source>
        <dbReference type="ARBA" id="ARBA00006096"/>
    </source>
</evidence>
<sequence length="478" mass="51205">MSRRLMPLLLIALLPLGAHAEGFARLAELAERGFLVGAEARLLDEGGEVLGVIEPHRPLSPASVTKLYTAAAALERWGPQHRFTTRLVTAGRLDGQGVLHGDLVLEGGGDPGLVDEDLWRLVQQLRQHGVRRVEGRLIISQWRFGPVTCTTTDRCQARARAGNAYSALLSSAGVNHGSWCVKVLPGPRASSSARAVSCHGETPLIPLENGINTLLAGEPTRISAQRVTEGGGDRLVLDGDIALNSAPREFYRASSDPARQTATLLQSLLEQANIAIVGDQASSGEAPPARARTLAAVESQPLQELLLRMLNYSNNFMADVLALNLVEAPQATLPQAGEALERYTLTVPGHGPVTLHSGSGLTTGNRTSATGITALLEAMYRRPALFPSFVAGLQAPANGPMRFIRRGGSTFHQQVMLKTGTLNEPVAVRAVGGYFRTRSGRWGVFGVLVNGTDRTPWLGWPQVLDPLADDLERMIDAH</sequence>
<comment type="similarity">
    <text evidence="1">Belongs to the peptidase S13 family.</text>
</comment>
<dbReference type="SUPFAM" id="SSF56601">
    <property type="entry name" value="beta-lactamase/transpeptidase-like"/>
    <property type="match status" value="1"/>
</dbReference>
<dbReference type="Pfam" id="PF02113">
    <property type="entry name" value="Peptidase_S13"/>
    <property type="match status" value="1"/>
</dbReference>
<evidence type="ECO:0000256" key="3">
    <source>
        <dbReference type="SAM" id="SignalP"/>
    </source>
</evidence>
<evidence type="ECO:0000256" key="2">
    <source>
        <dbReference type="ARBA" id="ARBA00022801"/>
    </source>
</evidence>
<reference evidence="4 5" key="1">
    <citation type="submission" date="2020-08" db="EMBL/GenBank/DDBJ databases">
        <title>Genomic Encyclopedia of Type Strains, Phase III (KMG-III): the genomes of soil and plant-associated and newly described type strains.</title>
        <authorList>
            <person name="Whitman W."/>
        </authorList>
    </citation>
    <scope>NUCLEOTIDE SEQUENCE [LARGE SCALE GENOMIC DNA]</scope>
    <source>
        <strain evidence="4 5">CECT 7282</strain>
    </source>
</reference>
<dbReference type="RefSeq" id="WP_183327824.1">
    <property type="nucleotide sequence ID" value="NZ_JACHXP010000025.1"/>
</dbReference>
<evidence type="ECO:0000313" key="4">
    <source>
        <dbReference type="EMBL" id="MBB3192305.1"/>
    </source>
</evidence>
<dbReference type="GO" id="GO:0000270">
    <property type="term" value="P:peptidoglycan metabolic process"/>
    <property type="evidence" value="ECO:0007669"/>
    <property type="project" value="TreeGrafter"/>
</dbReference>
<dbReference type="AlphaFoldDB" id="A0A839VDZ4"/>